<dbReference type="EMBL" id="CATOUU010000292">
    <property type="protein sequence ID" value="CAI9923704.1"/>
    <property type="molecule type" value="Genomic_DNA"/>
</dbReference>
<name>A0AA86NQR6_9EUKA</name>
<reference evidence="1" key="1">
    <citation type="submission" date="2023-06" db="EMBL/GenBank/DDBJ databases">
        <authorList>
            <person name="Kurt Z."/>
        </authorList>
    </citation>
    <scope>NUCLEOTIDE SEQUENCE</scope>
</reference>
<protein>
    <submittedName>
        <fullName evidence="2">Hypothetical_protein</fullName>
    </submittedName>
</protein>
<evidence type="ECO:0000313" key="1">
    <source>
        <dbReference type="EMBL" id="CAI9923704.1"/>
    </source>
</evidence>
<dbReference type="Proteomes" id="UP001642409">
    <property type="component" value="Unassembled WGS sequence"/>
</dbReference>
<dbReference type="AlphaFoldDB" id="A0AA86NQR6"/>
<sequence>MQFIYCEECLSENYRYVCVKLRGNAHRKFGQLLHNVQHFSAFDVLCLLDKNTSYIQQMSEISLIYNDQTPIFINLYKHLRQKYYVRIQTPYKWQIAELQSIQSFNANILEDLFIFEETVPKEFEGKAALVFKGEFVVVQIQKF</sequence>
<proteinExistence type="predicted"/>
<comment type="caution">
    <text evidence="1">The sequence shown here is derived from an EMBL/GenBank/DDBJ whole genome shotgun (WGS) entry which is preliminary data.</text>
</comment>
<accession>A0AA86NQR6</accession>
<gene>
    <name evidence="1" type="ORF">HINF_LOCUS11349</name>
    <name evidence="2" type="ORF">HINF_LOCUS71458</name>
</gene>
<reference evidence="2 3" key="2">
    <citation type="submission" date="2024-07" db="EMBL/GenBank/DDBJ databases">
        <authorList>
            <person name="Akdeniz Z."/>
        </authorList>
    </citation>
    <scope>NUCLEOTIDE SEQUENCE [LARGE SCALE GENOMIC DNA]</scope>
</reference>
<organism evidence="1">
    <name type="scientific">Hexamita inflata</name>
    <dbReference type="NCBI Taxonomy" id="28002"/>
    <lineage>
        <taxon>Eukaryota</taxon>
        <taxon>Metamonada</taxon>
        <taxon>Diplomonadida</taxon>
        <taxon>Hexamitidae</taxon>
        <taxon>Hexamitinae</taxon>
        <taxon>Hexamita</taxon>
    </lineage>
</organism>
<evidence type="ECO:0000313" key="2">
    <source>
        <dbReference type="EMBL" id="CAL6101998.1"/>
    </source>
</evidence>
<evidence type="ECO:0000313" key="3">
    <source>
        <dbReference type="Proteomes" id="UP001642409"/>
    </source>
</evidence>
<keyword evidence="3" id="KW-1185">Reference proteome</keyword>
<dbReference type="EMBL" id="CAXDID020000550">
    <property type="protein sequence ID" value="CAL6101998.1"/>
    <property type="molecule type" value="Genomic_DNA"/>
</dbReference>